<feature type="domain" description="F-box" evidence="1">
    <location>
        <begin position="17"/>
        <end position="63"/>
    </location>
</feature>
<dbReference type="InterPro" id="IPR037401">
    <property type="entry name" value="SnoaL-like"/>
</dbReference>
<evidence type="ECO:0000313" key="2">
    <source>
        <dbReference type="Proteomes" id="UP000694864"/>
    </source>
</evidence>
<dbReference type="SUPFAM" id="SSF81383">
    <property type="entry name" value="F-box domain"/>
    <property type="match status" value="1"/>
</dbReference>
<dbReference type="Pfam" id="PF12937">
    <property type="entry name" value="F-box-like"/>
    <property type="match status" value="1"/>
</dbReference>
<dbReference type="PANTHER" id="PTHR47124">
    <property type="entry name" value="F-BOX PROTEIN SKIP8"/>
    <property type="match status" value="1"/>
</dbReference>
<dbReference type="InterPro" id="IPR032710">
    <property type="entry name" value="NTF2-like_dom_sf"/>
</dbReference>
<dbReference type="CDD" id="cd22117">
    <property type="entry name" value="F-box_FBXL4"/>
    <property type="match status" value="1"/>
</dbReference>
<dbReference type="PROSITE" id="PS50181">
    <property type="entry name" value="FBOX"/>
    <property type="match status" value="1"/>
</dbReference>
<dbReference type="InterPro" id="IPR036047">
    <property type="entry name" value="F-box-like_dom_sf"/>
</dbReference>
<dbReference type="SUPFAM" id="SSF54427">
    <property type="entry name" value="NTF2-like"/>
    <property type="match status" value="1"/>
</dbReference>
<dbReference type="PANTHER" id="PTHR47124:SF1">
    <property type="entry name" value="F-BOX PROTEIN SKIP8"/>
    <property type="match status" value="1"/>
</dbReference>
<reference evidence="2" key="1">
    <citation type="journal article" date="2014" name="Nat. Commun.">
        <title>The emerging biofuel crop Camelina sativa retains a highly undifferentiated hexaploid genome structure.</title>
        <authorList>
            <person name="Kagale S."/>
            <person name="Koh C."/>
            <person name="Nixon J."/>
            <person name="Bollina V."/>
            <person name="Clarke W.E."/>
            <person name="Tuteja R."/>
            <person name="Spillane C."/>
            <person name="Robinson S.J."/>
            <person name="Links M.G."/>
            <person name="Clarke C."/>
            <person name="Higgins E.E."/>
            <person name="Huebert T."/>
            <person name="Sharpe A.G."/>
            <person name="Parkin I.A."/>
        </authorList>
    </citation>
    <scope>NUCLEOTIDE SEQUENCE [LARGE SCALE GENOMIC DNA]</scope>
    <source>
        <strain evidence="2">cv. DH55</strain>
    </source>
</reference>
<gene>
    <name evidence="3" type="primary">LOC104733331</name>
</gene>
<dbReference type="InterPro" id="IPR001810">
    <property type="entry name" value="F-box_dom"/>
</dbReference>
<dbReference type="InterPro" id="IPR044260">
    <property type="entry name" value="SKIP8-like"/>
</dbReference>
<accession>A0ABM0V5S5</accession>
<name>A0ABM0V5S5_CAMSA</name>
<dbReference type="GeneID" id="104733331"/>
<dbReference type="Gene3D" id="1.20.1280.50">
    <property type="match status" value="1"/>
</dbReference>
<dbReference type="RefSeq" id="XP_010451217.1">
    <property type="nucleotide sequence ID" value="XM_010452915.1"/>
</dbReference>
<organism evidence="2 3">
    <name type="scientific">Camelina sativa</name>
    <name type="common">False flax</name>
    <name type="synonym">Myagrum sativum</name>
    <dbReference type="NCBI Taxonomy" id="90675"/>
    <lineage>
        <taxon>Eukaryota</taxon>
        <taxon>Viridiplantae</taxon>
        <taxon>Streptophyta</taxon>
        <taxon>Embryophyta</taxon>
        <taxon>Tracheophyta</taxon>
        <taxon>Spermatophyta</taxon>
        <taxon>Magnoliopsida</taxon>
        <taxon>eudicotyledons</taxon>
        <taxon>Gunneridae</taxon>
        <taxon>Pentapetalae</taxon>
        <taxon>rosids</taxon>
        <taxon>malvids</taxon>
        <taxon>Brassicales</taxon>
        <taxon>Brassicaceae</taxon>
        <taxon>Camelineae</taxon>
        <taxon>Camelina</taxon>
    </lineage>
</organism>
<keyword evidence="2" id="KW-1185">Reference proteome</keyword>
<dbReference type="Proteomes" id="UP000694864">
    <property type="component" value="Chromosome 12"/>
</dbReference>
<evidence type="ECO:0000313" key="3">
    <source>
        <dbReference type="RefSeq" id="XP_010451217.1"/>
    </source>
</evidence>
<proteinExistence type="predicted"/>
<dbReference type="Pfam" id="PF13474">
    <property type="entry name" value="SnoaL_3"/>
    <property type="match status" value="1"/>
</dbReference>
<protein>
    <submittedName>
        <fullName evidence="3">Probable F-box protein At4g23960</fullName>
    </submittedName>
</protein>
<evidence type="ECO:0000259" key="1">
    <source>
        <dbReference type="PROSITE" id="PS50181"/>
    </source>
</evidence>
<reference evidence="3" key="2">
    <citation type="submission" date="2025-08" db="UniProtKB">
        <authorList>
            <consortium name="RefSeq"/>
        </authorList>
    </citation>
    <scope>IDENTIFICATION</scope>
    <source>
        <tissue evidence="3">Leaf</tissue>
    </source>
</reference>
<dbReference type="Gene3D" id="3.10.450.50">
    <property type="match status" value="1"/>
</dbReference>
<sequence length="206" mass="23209">MVSKAARVADDDKPETSMIEQLLPEVTTTYALSYLDIPSLCQLSMTSTSMMKAANDDSLWKFLYRQDFTEETNDLNPVNGWKAYYAATKAVNDVNNEFFSIIDSRAIDRMTSIWLNSDYVKCCNGSGELVSGYDAVMQKWKLCFDNSDFGSYLPRGVQTRVLTNVAWVTTLAVHISGSYSHITNVFELHNGRWLMVHHQSSSSSIP</sequence>